<gene>
    <name evidence="3" type="ORF">EMUCRT_0644</name>
</gene>
<proteinExistence type="predicted"/>
<feature type="transmembrane region" description="Helical" evidence="2">
    <location>
        <begin position="75"/>
        <end position="97"/>
    </location>
</feature>
<keyword evidence="2" id="KW-1133">Transmembrane helix</keyword>
<keyword evidence="2" id="KW-0812">Transmembrane</keyword>
<dbReference type="AlphaFoldDB" id="A0A0F3ND72"/>
<dbReference type="EMBL" id="LANU01000002">
    <property type="protein sequence ID" value="KJV65691.1"/>
    <property type="molecule type" value="Genomic_DNA"/>
</dbReference>
<comment type="caution">
    <text evidence="3">The sequence shown here is derived from an EMBL/GenBank/DDBJ whole genome shotgun (WGS) entry which is preliminary data.</text>
</comment>
<dbReference type="RefSeq" id="WP_045804937.1">
    <property type="nucleotide sequence ID" value="NZ_LANU01000002.1"/>
</dbReference>
<evidence type="ECO:0000256" key="1">
    <source>
        <dbReference type="SAM" id="MobiDB-lite"/>
    </source>
</evidence>
<feature type="transmembrane region" description="Helical" evidence="2">
    <location>
        <begin position="32"/>
        <end position="55"/>
    </location>
</feature>
<keyword evidence="2" id="KW-0472">Membrane</keyword>
<evidence type="ECO:0000256" key="2">
    <source>
        <dbReference type="SAM" id="Phobius"/>
    </source>
</evidence>
<evidence type="ECO:0000313" key="3">
    <source>
        <dbReference type="EMBL" id="KJV65691.1"/>
    </source>
</evidence>
<accession>A0A0F3ND72</accession>
<name>A0A0F3ND72_9RICK</name>
<protein>
    <submittedName>
        <fullName evidence="3">Uncharacterized protein</fullName>
    </submittedName>
</protein>
<evidence type="ECO:0000313" key="4">
    <source>
        <dbReference type="Proteomes" id="UP000033546"/>
    </source>
</evidence>
<dbReference type="PATRIC" id="fig|1359167.3.peg.622"/>
<reference evidence="3 4" key="1">
    <citation type="submission" date="2015-02" db="EMBL/GenBank/DDBJ databases">
        <title>Genome Sequencing of Rickettsiales.</title>
        <authorList>
            <person name="Daugherty S.C."/>
            <person name="Su Q."/>
            <person name="Abolude K."/>
            <person name="Beier-Sexton M."/>
            <person name="Carlyon J.A."/>
            <person name="Carter R."/>
            <person name="Day N.P."/>
            <person name="Dumler S.J."/>
            <person name="Dyachenko V."/>
            <person name="Godinez A."/>
            <person name="Kurtti T.J."/>
            <person name="Lichay M."/>
            <person name="Mullins K.E."/>
            <person name="Ott S."/>
            <person name="Pappas-Brown V."/>
            <person name="Paris D.H."/>
            <person name="Patel P."/>
            <person name="Richards A.L."/>
            <person name="Sadzewicz L."/>
            <person name="Sears K."/>
            <person name="Seidman D."/>
            <person name="Sengamalay N."/>
            <person name="Stenos J."/>
            <person name="Tallon L.J."/>
            <person name="Vincent G."/>
            <person name="Fraser C.M."/>
            <person name="Munderloh U."/>
            <person name="Dunning-Hotopp J.C."/>
        </authorList>
    </citation>
    <scope>NUCLEOTIDE SEQUENCE [LARGE SCALE GENOMIC DNA]</scope>
    <source>
        <strain evidence="3 4">EmCRT</strain>
    </source>
</reference>
<sequence>MLTDQKFNHINQAFARYSEIFRHHKSVSKYNMLLASCTYLTILVSLVSIVVLYHYNEFFRPIFNGKYKLFGAEVPVIFSVALIIAIPSFLLLCFLIYKRCKDKHLTSQLMGEANNLMSSVAEVCQFLKDELNTSKHNINMMMNSYANLEGRYNILANQCSNGLDNLNAECSRLDVLLSKATVTMDGRFTVLQDVIEDIRQKVCEVSVCYSHVRDMENALQRCISNSLKAANVTLEQKVQLLRELHIDFATPVTSVDGLRCSMLVVMDSIKNDVPKSTGLSLFNKDPMRLCMWKLHDSLSSALSRMGTPLVDVNCIFELVEVINEFFSAFDGKVKNRSGPDLQKLLDIKLHAQLLQIRLLRFLLKQRSTMLVEACSSAKDFVGSSAAMSEEIYDPNVDDARVAEAVCSELDVSGDNQGVNNLSMGADSKGATGGNVHP</sequence>
<organism evidence="3 4">
    <name type="scientific">Ehrlichia cf. muris str. EmCRT</name>
    <dbReference type="NCBI Taxonomy" id="1359167"/>
    <lineage>
        <taxon>Bacteria</taxon>
        <taxon>Pseudomonadati</taxon>
        <taxon>Pseudomonadota</taxon>
        <taxon>Alphaproteobacteria</taxon>
        <taxon>Rickettsiales</taxon>
        <taxon>Anaplasmataceae</taxon>
        <taxon>Ehrlichia</taxon>
    </lineage>
</organism>
<feature type="region of interest" description="Disordered" evidence="1">
    <location>
        <begin position="417"/>
        <end position="437"/>
    </location>
</feature>
<dbReference type="Proteomes" id="UP000033546">
    <property type="component" value="Unassembled WGS sequence"/>
</dbReference>